<sequence length="489" mass="53525">EWCRFASAKEWSSSHRDVGTTPFQKFSFLPCAPSHLPSASKYKSLSLSLPLNQSEMDTDEEAAKRSLLVNQFCEIAPSSSVEEALFYLESHNFDLDSALSTFLDSSSTTAAVGAAATATAAPDDSTAAAAIENSLSHSDRSFSPSPPRSRSRSRSRSPSRSRSEDSPVQYNLRSRRQQKQPQQQNARPSIEKRVTRGSTSSRSDRIRTFSDLNKGKSEGGELSDSDSDDPTEYFTGGEKSGMLVQDPSKSDDVDAIFNEARESGAVPEHLHPSSSSKTFTGTARKLSGETVSSVPQQPESITHNITLWSNGFTINDGPLRRLDDPANAPFLESIRKSECPKELEPEDRAIPVYVSLVRRRENYPEPEKRQFPFQGVGRTLGSGSSATATGEAEVAPPVIPPVPCMGLVVDETLPSTSIQLRLADGTRMIARFNHQHRISDIRAFIDASRPDGTRTYQLQTMGFPPKQLTDPNQTIEEAGLANSVVIQRL</sequence>
<dbReference type="CDD" id="cd14349">
    <property type="entry name" value="UBA_CF106"/>
    <property type="match status" value="1"/>
</dbReference>
<dbReference type="GO" id="GO:0051117">
    <property type="term" value="F:ATPase binding"/>
    <property type="evidence" value="ECO:0007669"/>
    <property type="project" value="UniProtKB-ARBA"/>
</dbReference>
<dbReference type="AlphaFoldDB" id="A0AAN8YXI3"/>
<accession>A0AAN8YXI3</accession>
<evidence type="ECO:0000256" key="2">
    <source>
        <dbReference type="SAM" id="MobiDB-lite"/>
    </source>
</evidence>
<dbReference type="PANTHER" id="PTHR23333">
    <property type="entry name" value="UBX DOMAIN CONTAINING PROTEIN"/>
    <property type="match status" value="1"/>
</dbReference>
<name>A0AAN8YXI3_9MAGN</name>
<dbReference type="Gene3D" id="3.10.20.90">
    <property type="entry name" value="Phosphatidylinositol 3-kinase Catalytic Subunit, Chain A, domain 1"/>
    <property type="match status" value="1"/>
</dbReference>
<dbReference type="Proteomes" id="UP001370490">
    <property type="component" value="Unassembled WGS sequence"/>
</dbReference>
<dbReference type="InterPro" id="IPR029071">
    <property type="entry name" value="Ubiquitin-like_domsf"/>
</dbReference>
<dbReference type="PROSITE" id="PS50033">
    <property type="entry name" value="UBX"/>
    <property type="match status" value="1"/>
</dbReference>
<dbReference type="GO" id="GO:0043161">
    <property type="term" value="P:proteasome-mediated ubiquitin-dependent protein catabolic process"/>
    <property type="evidence" value="ECO:0007669"/>
    <property type="project" value="TreeGrafter"/>
</dbReference>
<dbReference type="SMART" id="SM00166">
    <property type="entry name" value="UBX"/>
    <property type="match status" value="1"/>
</dbReference>
<feature type="region of interest" description="Disordered" evidence="2">
    <location>
        <begin position="368"/>
        <end position="388"/>
    </location>
</feature>
<dbReference type="FunFam" id="3.30.420.210:FF:000005">
    <property type="entry name" value="Plant UBX domain-containing protein 4"/>
    <property type="match status" value="1"/>
</dbReference>
<dbReference type="GO" id="GO:0005829">
    <property type="term" value="C:cytosol"/>
    <property type="evidence" value="ECO:0007669"/>
    <property type="project" value="TreeGrafter"/>
</dbReference>
<dbReference type="SMART" id="SM00553">
    <property type="entry name" value="SEP"/>
    <property type="match status" value="1"/>
</dbReference>
<evidence type="ECO:0000259" key="3">
    <source>
        <dbReference type="PROSITE" id="PS50033"/>
    </source>
</evidence>
<evidence type="ECO:0000256" key="1">
    <source>
        <dbReference type="ARBA" id="ARBA00022786"/>
    </source>
</evidence>
<dbReference type="InterPro" id="IPR012989">
    <property type="entry name" value="SEP_domain"/>
</dbReference>
<dbReference type="GO" id="GO:0007030">
    <property type="term" value="P:Golgi organization"/>
    <property type="evidence" value="ECO:0007669"/>
    <property type="project" value="TreeGrafter"/>
</dbReference>
<dbReference type="CDD" id="cd01770">
    <property type="entry name" value="UBX_UBXN2"/>
    <property type="match status" value="1"/>
</dbReference>
<organism evidence="5 6">
    <name type="scientific">Dillenia turbinata</name>
    <dbReference type="NCBI Taxonomy" id="194707"/>
    <lineage>
        <taxon>Eukaryota</taxon>
        <taxon>Viridiplantae</taxon>
        <taxon>Streptophyta</taxon>
        <taxon>Embryophyta</taxon>
        <taxon>Tracheophyta</taxon>
        <taxon>Spermatophyta</taxon>
        <taxon>Magnoliopsida</taxon>
        <taxon>eudicotyledons</taxon>
        <taxon>Gunneridae</taxon>
        <taxon>Pentapetalae</taxon>
        <taxon>Dilleniales</taxon>
        <taxon>Dilleniaceae</taxon>
        <taxon>Dillenia</taxon>
    </lineage>
</organism>
<feature type="region of interest" description="Disordered" evidence="2">
    <location>
        <begin position="133"/>
        <end position="249"/>
    </location>
</feature>
<dbReference type="InterPro" id="IPR039517">
    <property type="entry name" value="C6orf106_UBA-like"/>
</dbReference>
<reference evidence="5 6" key="1">
    <citation type="submission" date="2023-12" db="EMBL/GenBank/DDBJ databases">
        <title>A high-quality genome assembly for Dillenia turbinata (Dilleniales).</title>
        <authorList>
            <person name="Chanderbali A."/>
        </authorList>
    </citation>
    <scope>NUCLEOTIDE SEQUENCE [LARGE SCALE GENOMIC DNA]</scope>
    <source>
        <strain evidence="5">LSX21</strain>
        <tissue evidence="5">Leaf</tissue>
    </source>
</reference>
<dbReference type="Gene3D" id="1.10.8.10">
    <property type="entry name" value="DNA helicase RuvA subunit, C-terminal domain"/>
    <property type="match status" value="1"/>
</dbReference>
<feature type="domain" description="UBX" evidence="3">
    <location>
        <begin position="411"/>
        <end position="488"/>
    </location>
</feature>
<dbReference type="PANTHER" id="PTHR23333:SF45">
    <property type="entry name" value="PLANT UBX DOMAIN-CONTAINING PROTEIN 4-LIKE"/>
    <property type="match status" value="1"/>
</dbReference>
<evidence type="ECO:0000259" key="4">
    <source>
        <dbReference type="PROSITE" id="PS51399"/>
    </source>
</evidence>
<feature type="compositionally biased region" description="Acidic residues" evidence="2">
    <location>
        <begin position="221"/>
        <end position="231"/>
    </location>
</feature>
<protein>
    <submittedName>
        <fullName evidence="5">SEP domain</fullName>
    </submittedName>
</protein>
<feature type="compositionally biased region" description="Basic and acidic residues" evidence="2">
    <location>
        <begin position="202"/>
        <end position="219"/>
    </location>
</feature>
<proteinExistence type="predicted"/>
<dbReference type="SUPFAM" id="SSF54236">
    <property type="entry name" value="Ubiquitin-like"/>
    <property type="match status" value="1"/>
</dbReference>
<comment type="caution">
    <text evidence="5">The sequence shown here is derived from an EMBL/GenBank/DDBJ whole genome shotgun (WGS) entry which is preliminary data.</text>
</comment>
<dbReference type="InterPro" id="IPR001012">
    <property type="entry name" value="UBX_dom"/>
</dbReference>
<dbReference type="FunFam" id="3.10.20.90:FF:000179">
    <property type="entry name" value="Plant UBX domain-containing protein 4"/>
    <property type="match status" value="1"/>
</dbReference>
<dbReference type="Pfam" id="PF08059">
    <property type="entry name" value="SEP"/>
    <property type="match status" value="1"/>
</dbReference>
<keyword evidence="6" id="KW-1185">Reference proteome</keyword>
<dbReference type="Pfam" id="PF00789">
    <property type="entry name" value="UBX"/>
    <property type="match status" value="1"/>
</dbReference>
<dbReference type="InterPro" id="IPR036241">
    <property type="entry name" value="NSFL1C_SEP_dom_sf"/>
</dbReference>
<gene>
    <name evidence="5" type="ORF">RJ641_017246</name>
</gene>
<dbReference type="GO" id="GO:0031468">
    <property type="term" value="P:nuclear membrane reassembly"/>
    <property type="evidence" value="ECO:0007669"/>
    <property type="project" value="TreeGrafter"/>
</dbReference>
<dbReference type="EMBL" id="JBAMMX010000022">
    <property type="protein sequence ID" value="KAK6918824.1"/>
    <property type="molecule type" value="Genomic_DNA"/>
</dbReference>
<dbReference type="Gene3D" id="3.30.420.210">
    <property type="entry name" value="SEP domain"/>
    <property type="match status" value="1"/>
</dbReference>
<feature type="compositionally biased region" description="Basic residues" evidence="2">
    <location>
        <begin position="149"/>
        <end position="159"/>
    </location>
</feature>
<dbReference type="PROSITE" id="PS51399">
    <property type="entry name" value="SEP"/>
    <property type="match status" value="1"/>
</dbReference>
<evidence type="ECO:0000313" key="6">
    <source>
        <dbReference type="Proteomes" id="UP001370490"/>
    </source>
</evidence>
<feature type="non-terminal residue" evidence="5">
    <location>
        <position position="1"/>
    </location>
</feature>
<dbReference type="GO" id="GO:0061025">
    <property type="term" value="P:membrane fusion"/>
    <property type="evidence" value="ECO:0007669"/>
    <property type="project" value="TreeGrafter"/>
</dbReference>
<evidence type="ECO:0000313" key="5">
    <source>
        <dbReference type="EMBL" id="KAK6918824.1"/>
    </source>
</evidence>
<dbReference type="GO" id="GO:0005634">
    <property type="term" value="C:nucleus"/>
    <property type="evidence" value="ECO:0007669"/>
    <property type="project" value="TreeGrafter"/>
</dbReference>
<keyword evidence="1" id="KW-0833">Ubl conjugation pathway</keyword>
<dbReference type="GO" id="GO:0000045">
    <property type="term" value="P:autophagosome assembly"/>
    <property type="evidence" value="ECO:0007669"/>
    <property type="project" value="TreeGrafter"/>
</dbReference>
<dbReference type="GO" id="GO:0043130">
    <property type="term" value="F:ubiquitin binding"/>
    <property type="evidence" value="ECO:0007669"/>
    <property type="project" value="TreeGrafter"/>
</dbReference>
<dbReference type="Pfam" id="PF14555">
    <property type="entry name" value="UBA_4"/>
    <property type="match status" value="1"/>
</dbReference>
<feature type="domain" description="SEP" evidence="4">
    <location>
        <begin position="300"/>
        <end position="364"/>
    </location>
</feature>
<dbReference type="SUPFAM" id="SSF102848">
    <property type="entry name" value="NSFL1 (p97 ATPase) cofactor p47, SEP domain"/>
    <property type="match status" value="1"/>
</dbReference>